<feature type="region of interest" description="Disordered" evidence="1">
    <location>
        <begin position="13"/>
        <end position="38"/>
    </location>
</feature>
<reference evidence="2 3" key="1">
    <citation type="submission" date="2023-07" db="EMBL/GenBank/DDBJ databases">
        <title>Sequencing the genomes of 1000 actinobacteria strains.</title>
        <authorList>
            <person name="Klenk H.-P."/>
        </authorList>
    </citation>
    <scope>NUCLEOTIDE SEQUENCE [LARGE SCALE GENOMIC DNA]</scope>
    <source>
        <strain evidence="2 3">DSM 102162</strain>
    </source>
</reference>
<sequence length="38" mass="3684">MAEIKGARGVGGVALPTSVGRVTSDAGGEGDVGRRWGG</sequence>
<evidence type="ECO:0000256" key="1">
    <source>
        <dbReference type="SAM" id="MobiDB-lite"/>
    </source>
</evidence>
<dbReference type="Proteomes" id="UP001235966">
    <property type="component" value="Unassembled WGS sequence"/>
</dbReference>
<organism evidence="2 3">
    <name type="scientific">Arcanobacterium wilhelmae</name>
    <dbReference type="NCBI Taxonomy" id="1803177"/>
    <lineage>
        <taxon>Bacteria</taxon>
        <taxon>Bacillati</taxon>
        <taxon>Actinomycetota</taxon>
        <taxon>Actinomycetes</taxon>
        <taxon>Actinomycetales</taxon>
        <taxon>Actinomycetaceae</taxon>
        <taxon>Arcanobacterium</taxon>
    </lineage>
</organism>
<keyword evidence="3" id="KW-1185">Reference proteome</keyword>
<dbReference type="EMBL" id="JAUSQW010000001">
    <property type="protein sequence ID" value="MDP9800871.1"/>
    <property type="molecule type" value="Genomic_DNA"/>
</dbReference>
<name>A0ABT9NCD7_9ACTO</name>
<gene>
    <name evidence="2" type="ORF">J2S49_000947</name>
</gene>
<proteinExistence type="predicted"/>
<evidence type="ECO:0000313" key="3">
    <source>
        <dbReference type="Proteomes" id="UP001235966"/>
    </source>
</evidence>
<protein>
    <submittedName>
        <fullName evidence="2">Uncharacterized protein</fullName>
    </submittedName>
</protein>
<evidence type="ECO:0000313" key="2">
    <source>
        <dbReference type="EMBL" id="MDP9800871.1"/>
    </source>
</evidence>
<accession>A0ABT9NCD7</accession>
<comment type="caution">
    <text evidence="2">The sequence shown here is derived from an EMBL/GenBank/DDBJ whole genome shotgun (WGS) entry which is preliminary data.</text>
</comment>